<keyword evidence="4 9" id="KW-0812">Transmembrane</keyword>
<evidence type="ECO:0000256" key="8">
    <source>
        <dbReference type="ARBA" id="ARBA00023136"/>
    </source>
</evidence>
<dbReference type="AlphaFoldDB" id="A0A3Q9G131"/>
<dbReference type="HAMAP" id="MF_00236">
    <property type="entry name" value="TatA_E"/>
    <property type="match status" value="1"/>
</dbReference>
<comment type="similarity">
    <text evidence="9">Belongs to the TatA/E family.</text>
</comment>
<keyword evidence="6 9" id="KW-1133">Transmembrane helix</keyword>
<comment type="subunit">
    <text evidence="9">The Tat system comprises two distinct complexes: a TatABC complex, containing multiple copies of TatA, TatB and TatC subunits, and a separate TatA complex, containing only TatA subunits. Substrates initially bind to the TatABC complex, which probably triggers association of the separate TatA complex to form the active translocon.</text>
</comment>
<evidence type="ECO:0000256" key="1">
    <source>
        <dbReference type="ARBA" id="ARBA00004162"/>
    </source>
</evidence>
<evidence type="ECO:0000256" key="9">
    <source>
        <dbReference type="HAMAP-Rule" id="MF_00236"/>
    </source>
</evidence>
<dbReference type="OrthoDB" id="5245163at2"/>
<organism evidence="11 12">
    <name type="scientific">Flaviflexus ciconiae</name>
    <dbReference type="NCBI Taxonomy" id="2496867"/>
    <lineage>
        <taxon>Bacteria</taxon>
        <taxon>Bacillati</taxon>
        <taxon>Actinomycetota</taxon>
        <taxon>Actinomycetes</taxon>
        <taxon>Actinomycetales</taxon>
        <taxon>Actinomycetaceae</taxon>
        <taxon>Flaviflexus</taxon>
    </lineage>
</organism>
<dbReference type="InterPro" id="IPR006312">
    <property type="entry name" value="TatA/E"/>
</dbReference>
<dbReference type="PANTHER" id="PTHR42982:SF8">
    <property type="entry name" value="SEC-INDEPENDENT PROTEIN TRANSLOCASE PROTEIN TATA"/>
    <property type="match status" value="1"/>
</dbReference>
<evidence type="ECO:0000256" key="5">
    <source>
        <dbReference type="ARBA" id="ARBA00022927"/>
    </source>
</evidence>
<evidence type="ECO:0000313" key="11">
    <source>
        <dbReference type="EMBL" id="AZQ76540.1"/>
    </source>
</evidence>
<dbReference type="GO" id="GO:0043953">
    <property type="term" value="P:protein transport by the Tat complex"/>
    <property type="evidence" value="ECO:0007669"/>
    <property type="project" value="UniProtKB-UniRule"/>
</dbReference>
<name>A0A3Q9G131_9ACTO</name>
<evidence type="ECO:0000256" key="10">
    <source>
        <dbReference type="SAM" id="MobiDB-lite"/>
    </source>
</evidence>
<evidence type="ECO:0000256" key="2">
    <source>
        <dbReference type="ARBA" id="ARBA00022448"/>
    </source>
</evidence>
<dbReference type="KEGG" id="flh:EJ997_03445"/>
<reference evidence="11 12" key="1">
    <citation type="submission" date="2018-12" db="EMBL/GenBank/DDBJ databases">
        <title>Complete genome sequence of Flaviflexus sp. H23T48.</title>
        <authorList>
            <person name="Bae J.-W."/>
            <person name="Lee J.-Y."/>
        </authorList>
    </citation>
    <scope>NUCLEOTIDE SEQUENCE [LARGE SCALE GENOMIC DNA]</scope>
    <source>
        <strain evidence="11 12">H23T48</strain>
    </source>
</reference>
<protein>
    <recommendedName>
        <fullName evidence="9">Sec-independent protein translocase protein TatA</fullName>
    </recommendedName>
</protein>
<evidence type="ECO:0000313" key="12">
    <source>
        <dbReference type="Proteomes" id="UP000280344"/>
    </source>
</evidence>
<dbReference type="InterPro" id="IPR003369">
    <property type="entry name" value="TatA/B/E"/>
</dbReference>
<evidence type="ECO:0000256" key="6">
    <source>
        <dbReference type="ARBA" id="ARBA00022989"/>
    </source>
</evidence>
<feature type="region of interest" description="Disordered" evidence="10">
    <location>
        <begin position="42"/>
        <end position="87"/>
    </location>
</feature>
<dbReference type="GO" id="GO:0033281">
    <property type="term" value="C:TAT protein transport complex"/>
    <property type="evidence" value="ECO:0007669"/>
    <property type="project" value="UniProtKB-UniRule"/>
</dbReference>
<feature type="compositionally biased region" description="Polar residues" evidence="10">
    <location>
        <begin position="58"/>
        <end position="76"/>
    </location>
</feature>
<keyword evidence="2 9" id="KW-0813">Transport</keyword>
<keyword evidence="3 9" id="KW-1003">Cell membrane</keyword>
<dbReference type="NCBIfam" id="TIGR01411">
    <property type="entry name" value="tatAE"/>
    <property type="match status" value="1"/>
</dbReference>
<evidence type="ECO:0000256" key="7">
    <source>
        <dbReference type="ARBA" id="ARBA00023010"/>
    </source>
</evidence>
<comment type="function">
    <text evidence="9">Part of the twin-arginine translocation (Tat) system that transports large folded proteins containing a characteristic twin-arginine motif in their signal peptide across membranes. TatA could form the protein-conducting channel of the Tat system.</text>
</comment>
<keyword evidence="8 9" id="KW-0472">Membrane</keyword>
<dbReference type="PANTHER" id="PTHR42982">
    <property type="entry name" value="SEC-INDEPENDENT PROTEIN TRANSLOCASE PROTEIN TATA"/>
    <property type="match status" value="1"/>
</dbReference>
<keyword evidence="5 9" id="KW-0653">Protein transport</keyword>
<evidence type="ECO:0000256" key="4">
    <source>
        <dbReference type="ARBA" id="ARBA00022692"/>
    </source>
</evidence>
<evidence type="ECO:0000256" key="3">
    <source>
        <dbReference type="ARBA" id="ARBA00022475"/>
    </source>
</evidence>
<dbReference type="EMBL" id="CP034593">
    <property type="protein sequence ID" value="AZQ76540.1"/>
    <property type="molecule type" value="Genomic_DNA"/>
</dbReference>
<dbReference type="Proteomes" id="UP000280344">
    <property type="component" value="Chromosome"/>
</dbReference>
<keyword evidence="12" id="KW-1185">Reference proteome</keyword>
<accession>A0A3Q9G131</accession>
<keyword evidence="7 9" id="KW-0811">Translocation</keyword>
<dbReference type="Pfam" id="PF02416">
    <property type="entry name" value="TatA_B_E"/>
    <property type="match status" value="1"/>
</dbReference>
<comment type="subcellular location">
    <subcellularLocation>
        <location evidence="1 9">Cell membrane</location>
        <topology evidence="1 9">Single-pass membrane protein</topology>
    </subcellularLocation>
</comment>
<dbReference type="Gene3D" id="1.20.5.3310">
    <property type="match status" value="1"/>
</dbReference>
<proteinExistence type="inferred from homology"/>
<gene>
    <name evidence="9 11" type="primary">tatA</name>
    <name evidence="11" type="ORF">EJ997_03445</name>
</gene>
<dbReference type="GO" id="GO:0008320">
    <property type="term" value="F:protein transmembrane transporter activity"/>
    <property type="evidence" value="ECO:0007669"/>
    <property type="project" value="UniProtKB-UniRule"/>
</dbReference>
<dbReference type="RefSeq" id="WP_126703348.1">
    <property type="nucleotide sequence ID" value="NZ_CP034593.1"/>
</dbReference>
<sequence length="87" mass="9374">MNLSGWEIIIILLVLILVFGAAKLPTIASSVGKSMKVFKKEVTELRDDTDPNTPPKQADQSGSNVPQSSYDATSPQVGDKGQDQTKQ</sequence>